<dbReference type="Proteomes" id="UP000006977">
    <property type="component" value="Unassembled WGS sequence"/>
</dbReference>
<dbReference type="InterPro" id="IPR013249">
    <property type="entry name" value="RNA_pol_sigma70_r4_t2"/>
</dbReference>
<dbReference type="RefSeq" id="WP_002147110.1">
    <property type="nucleotide sequence ID" value="NZ_JH792148.1"/>
</dbReference>
<keyword evidence="2" id="KW-0805">Transcription regulation</keyword>
<evidence type="ECO:0000259" key="5">
    <source>
        <dbReference type="Pfam" id="PF04542"/>
    </source>
</evidence>
<dbReference type="NCBIfam" id="NF009195">
    <property type="entry name" value="PRK12543.1"/>
    <property type="match status" value="1"/>
</dbReference>
<dbReference type="NCBIfam" id="TIGR02937">
    <property type="entry name" value="sigma70-ECF"/>
    <property type="match status" value="1"/>
</dbReference>
<dbReference type="CDD" id="cd06171">
    <property type="entry name" value="Sigma70_r4"/>
    <property type="match status" value="1"/>
</dbReference>
<accession>J8DUV3</accession>
<dbReference type="GO" id="GO:0003677">
    <property type="term" value="F:DNA binding"/>
    <property type="evidence" value="ECO:0007669"/>
    <property type="project" value="InterPro"/>
</dbReference>
<keyword evidence="4" id="KW-0804">Transcription</keyword>
<dbReference type="PANTHER" id="PTHR43133">
    <property type="entry name" value="RNA POLYMERASE ECF-TYPE SIGMA FACTO"/>
    <property type="match status" value="1"/>
</dbReference>
<dbReference type="Gene3D" id="1.10.1740.10">
    <property type="match status" value="1"/>
</dbReference>
<dbReference type="InterPro" id="IPR039425">
    <property type="entry name" value="RNA_pol_sigma-70-like"/>
</dbReference>
<gene>
    <name evidence="7" type="ORF">IGC_02546</name>
</gene>
<dbReference type="InterPro" id="IPR013325">
    <property type="entry name" value="RNA_pol_sigma_r2"/>
</dbReference>
<dbReference type="EMBL" id="AHEA01000021">
    <property type="protein sequence ID" value="EJQ79975.1"/>
    <property type="molecule type" value="Genomic_DNA"/>
</dbReference>
<dbReference type="InterPro" id="IPR013324">
    <property type="entry name" value="RNA_pol_sigma_r3/r4-like"/>
</dbReference>
<dbReference type="SUPFAM" id="SSF88946">
    <property type="entry name" value="Sigma2 domain of RNA polymerase sigma factors"/>
    <property type="match status" value="1"/>
</dbReference>
<evidence type="ECO:0000256" key="4">
    <source>
        <dbReference type="ARBA" id="ARBA00023163"/>
    </source>
</evidence>
<dbReference type="GO" id="GO:0006352">
    <property type="term" value="P:DNA-templated transcription initiation"/>
    <property type="evidence" value="ECO:0007669"/>
    <property type="project" value="InterPro"/>
</dbReference>
<dbReference type="PANTHER" id="PTHR43133:SF60">
    <property type="entry name" value="RNA POLYMERASE SIGMA FACTOR SIGV"/>
    <property type="match status" value="1"/>
</dbReference>
<evidence type="ECO:0000256" key="3">
    <source>
        <dbReference type="ARBA" id="ARBA00023082"/>
    </source>
</evidence>
<reference evidence="7 8" key="1">
    <citation type="submission" date="2012-04" db="EMBL/GenBank/DDBJ databases">
        <title>The Genome Sequence of Bacillus cereus HuA4-10.</title>
        <authorList>
            <consortium name="The Broad Institute Genome Sequencing Platform"/>
            <consortium name="The Broad Institute Genome Sequencing Center for Infectious Disease"/>
            <person name="Feldgarden M."/>
            <person name="Van der Auwera G.A."/>
            <person name="Mahillon J."/>
            <person name="Duprez V."/>
            <person name="Timmery S."/>
            <person name="Mattelet C."/>
            <person name="Dierick K."/>
            <person name="Sun M."/>
            <person name="Yu Z."/>
            <person name="Zhu L."/>
            <person name="Hu X."/>
            <person name="Shank E.B."/>
            <person name="Swiecicka I."/>
            <person name="Hansen B.M."/>
            <person name="Andrup L."/>
            <person name="Young S.K."/>
            <person name="Zeng Q."/>
            <person name="Gargeya S."/>
            <person name="Fitzgerald M."/>
            <person name="Haas B."/>
            <person name="Abouelleil A."/>
            <person name="Alvarado L."/>
            <person name="Arachchi H.M."/>
            <person name="Berlin A."/>
            <person name="Chapman S.B."/>
            <person name="Goldberg J."/>
            <person name="Griggs A."/>
            <person name="Gujja S."/>
            <person name="Hansen M."/>
            <person name="Howarth C."/>
            <person name="Imamovic A."/>
            <person name="Larimer J."/>
            <person name="McCowen C."/>
            <person name="Montmayeur A."/>
            <person name="Murphy C."/>
            <person name="Neiman D."/>
            <person name="Pearson M."/>
            <person name="Priest M."/>
            <person name="Roberts A."/>
            <person name="Saif S."/>
            <person name="Shea T."/>
            <person name="Sisk P."/>
            <person name="Sykes S."/>
            <person name="Wortman J."/>
            <person name="Nusbaum C."/>
            <person name="Birren B."/>
        </authorList>
    </citation>
    <scope>NUCLEOTIDE SEQUENCE [LARGE SCALE GENOMIC DNA]</scope>
    <source>
        <strain evidence="7 8">HuA4-10</strain>
    </source>
</reference>
<comment type="caution">
    <text evidence="7">The sequence shown here is derived from an EMBL/GenBank/DDBJ whole genome shotgun (WGS) entry which is preliminary data.</text>
</comment>
<organism evidence="7 8">
    <name type="scientific">Bacillus cereus HuA4-10</name>
    <dbReference type="NCBI Taxonomy" id="1053206"/>
    <lineage>
        <taxon>Bacteria</taxon>
        <taxon>Bacillati</taxon>
        <taxon>Bacillota</taxon>
        <taxon>Bacilli</taxon>
        <taxon>Bacillales</taxon>
        <taxon>Bacillaceae</taxon>
        <taxon>Bacillus</taxon>
        <taxon>Bacillus cereus group</taxon>
    </lineage>
</organism>
<evidence type="ECO:0000259" key="6">
    <source>
        <dbReference type="Pfam" id="PF08281"/>
    </source>
</evidence>
<evidence type="ECO:0000313" key="7">
    <source>
        <dbReference type="EMBL" id="EJQ79975.1"/>
    </source>
</evidence>
<dbReference type="InterPro" id="IPR014284">
    <property type="entry name" value="RNA_pol_sigma-70_dom"/>
</dbReference>
<dbReference type="PATRIC" id="fig|1053206.3.peg.2597"/>
<dbReference type="Pfam" id="PF08281">
    <property type="entry name" value="Sigma70_r4_2"/>
    <property type="match status" value="1"/>
</dbReference>
<evidence type="ECO:0000256" key="2">
    <source>
        <dbReference type="ARBA" id="ARBA00023015"/>
    </source>
</evidence>
<dbReference type="SUPFAM" id="SSF88659">
    <property type="entry name" value="Sigma3 and sigma4 domains of RNA polymerase sigma factors"/>
    <property type="match status" value="1"/>
</dbReference>
<dbReference type="AlphaFoldDB" id="J8DUV3"/>
<name>J8DUV3_BACCE</name>
<dbReference type="Gene3D" id="1.10.10.10">
    <property type="entry name" value="Winged helix-like DNA-binding domain superfamily/Winged helix DNA-binding domain"/>
    <property type="match status" value="1"/>
</dbReference>
<feature type="domain" description="RNA polymerase sigma-70 region 2" evidence="5">
    <location>
        <begin position="30"/>
        <end position="93"/>
    </location>
</feature>
<dbReference type="HOGENOM" id="CLU_047691_3_1_9"/>
<evidence type="ECO:0000256" key="1">
    <source>
        <dbReference type="ARBA" id="ARBA00010641"/>
    </source>
</evidence>
<sequence>MDEVEFKEWLYKMESGDQEAFQVIYEYTCKDIYRTVVFLLGNQHQDVDDIVNEVYIKMWKSVTNYDMNRSFRFWLHGIVVKQVQDWRRKSWRRFRIFEKKKMYEQDRSYIMDEGILHKETRNELVEVVQKLSYKHREVVIMRYFHEYSLDEIAMLLQIPVGTVKSRLHTALKQLRTEMEHMPEIREGEVNGF</sequence>
<evidence type="ECO:0000313" key="8">
    <source>
        <dbReference type="Proteomes" id="UP000006977"/>
    </source>
</evidence>
<comment type="similarity">
    <text evidence="1">Belongs to the sigma-70 factor family. ECF subfamily.</text>
</comment>
<keyword evidence="3" id="KW-0731">Sigma factor</keyword>
<dbReference type="InterPro" id="IPR036388">
    <property type="entry name" value="WH-like_DNA-bd_sf"/>
</dbReference>
<dbReference type="GO" id="GO:0016987">
    <property type="term" value="F:sigma factor activity"/>
    <property type="evidence" value="ECO:0007669"/>
    <property type="project" value="UniProtKB-KW"/>
</dbReference>
<protein>
    <submittedName>
        <fullName evidence="7">Sigma-70 family RNA polymerase sigma factor</fullName>
    </submittedName>
</protein>
<proteinExistence type="inferred from homology"/>
<feature type="domain" description="RNA polymerase sigma factor 70 region 4 type 2" evidence="6">
    <location>
        <begin position="122"/>
        <end position="174"/>
    </location>
</feature>
<dbReference type="InterPro" id="IPR007627">
    <property type="entry name" value="RNA_pol_sigma70_r2"/>
</dbReference>
<dbReference type="Pfam" id="PF04542">
    <property type="entry name" value="Sigma70_r2"/>
    <property type="match status" value="1"/>
</dbReference>